<dbReference type="Proteomes" id="UP001589844">
    <property type="component" value="Unassembled WGS sequence"/>
</dbReference>
<accession>A0ABV6IBF2</accession>
<sequence>MVTNMGGMKDYSSGKMNWRFRYVGIEIPRPLKPKQIIVLDQHNQS</sequence>
<name>A0ABV6IBF2_9BURK</name>
<reference evidence="1 2" key="1">
    <citation type="submission" date="2024-09" db="EMBL/GenBank/DDBJ databases">
        <authorList>
            <person name="Sun Q."/>
            <person name="Mori K."/>
        </authorList>
    </citation>
    <scope>NUCLEOTIDE SEQUENCE [LARGE SCALE GENOMIC DNA]</scope>
    <source>
        <strain evidence="1 2">CCM 8677</strain>
    </source>
</reference>
<keyword evidence="2" id="KW-1185">Reference proteome</keyword>
<evidence type="ECO:0000313" key="2">
    <source>
        <dbReference type="Proteomes" id="UP001589844"/>
    </source>
</evidence>
<proteinExistence type="predicted"/>
<comment type="caution">
    <text evidence="1">The sequence shown here is derived from an EMBL/GenBank/DDBJ whole genome shotgun (WGS) entry which is preliminary data.</text>
</comment>
<dbReference type="EMBL" id="JBHLXJ010000004">
    <property type="protein sequence ID" value="MFC0349149.1"/>
    <property type="molecule type" value="Genomic_DNA"/>
</dbReference>
<organism evidence="1 2">
    <name type="scientific">Undibacterium danionis</name>
    <dbReference type="NCBI Taxonomy" id="1812100"/>
    <lineage>
        <taxon>Bacteria</taxon>
        <taxon>Pseudomonadati</taxon>
        <taxon>Pseudomonadota</taxon>
        <taxon>Betaproteobacteria</taxon>
        <taxon>Burkholderiales</taxon>
        <taxon>Oxalobacteraceae</taxon>
        <taxon>Undibacterium</taxon>
    </lineage>
</organism>
<evidence type="ECO:0000313" key="1">
    <source>
        <dbReference type="EMBL" id="MFC0349149.1"/>
    </source>
</evidence>
<gene>
    <name evidence="1" type="ORF">ACFFJH_04985</name>
</gene>
<protein>
    <submittedName>
        <fullName evidence="1">Uncharacterized protein</fullName>
    </submittedName>
</protein>
<dbReference type="RefSeq" id="WP_390210526.1">
    <property type="nucleotide sequence ID" value="NZ_JBHLXJ010000004.1"/>
</dbReference>